<gene>
    <name evidence="6" type="ORF">L3556_08275</name>
</gene>
<evidence type="ECO:0000256" key="3">
    <source>
        <dbReference type="ARBA" id="ARBA00022448"/>
    </source>
</evidence>
<dbReference type="EMBL" id="JAKKUT010000002">
    <property type="protein sequence ID" value="MDG2990922.1"/>
    <property type="molecule type" value="Genomic_DNA"/>
</dbReference>
<dbReference type="RefSeq" id="WP_277866812.1">
    <property type="nucleotide sequence ID" value="NZ_JAKKUT010000002.1"/>
</dbReference>
<dbReference type="Gene3D" id="3.40.190.10">
    <property type="entry name" value="Periplasmic binding protein-like II"/>
    <property type="match status" value="2"/>
</dbReference>
<proteinExistence type="inferred from homology"/>
<dbReference type="Proteomes" id="UP001154265">
    <property type="component" value="Unassembled WGS sequence"/>
</dbReference>
<dbReference type="InterPro" id="IPR005669">
    <property type="entry name" value="Thiosulph/SO4-bd"/>
</dbReference>
<evidence type="ECO:0000313" key="6">
    <source>
        <dbReference type="EMBL" id="MDG2990922.1"/>
    </source>
</evidence>
<keyword evidence="4" id="KW-0732">Signal</keyword>
<dbReference type="PANTHER" id="PTHR30368">
    <property type="entry name" value="SULFATE-BINDING PROTEIN"/>
    <property type="match status" value="1"/>
</dbReference>
<protein>
    <submittedName>
        <fullName evidence="6">Sulfate ABC transporter substrate-binding protein</fullName>
    </submittedName>
</protein>
<evidence type="ECO:0000256" key="5">
    <source>
        <dbReference type="ARBA" id="ARBA00022764"/>
    </source>
</evidence>
<dbReference type="Pfam" id="PF13531">
    <property type="entry name" value="SBP_bac_11"/>
    <property type="match status" value="1"/>
</dbReference>
<dbReference type="PROSITE" id="PS51257">
    <property type="entry name" value="PROKAR_LIPOPROTEIN"/>
    <property type="match status" value="1"/>
</dbReference>
<evidence type="ECO:0000256" key="4">
    <source>
        <dbReference type="ARBA" id="ARBA00022729"/>
    </source>
</evidence>
<evidence type="ECO:0000256" key="1">
    <source>
        <dbReference type="ARBA" id="ARBA00004418"/>
    </source>
</evidence>
<keyword evidence="7" id="KW-1185">Reference proteome</keyword>
<evidence type="ECO:0000256" key="2">
    <source>
        <dbReference type="ARBA" id="ARBA00006099"/>
    </source>
</evidence>
<accession>A0ABT6EZB4</accession>
<organism evidence="6 7">
    <name type="scientific">Candidatus Synechococcus calcipolaris G9</name>
    <dbReference type="NCBI Taxonomy" id="1497997"/>
    <lineage>
        <taxon>Bacteria</taxon>
        <taxon>Bacillati</taxon>
        <taxon>Cyanobacteriota</taxon>
        <taxon>Cyanophyceae</taxon>
        <taxon>Synechococcales</taxon>
        <taxon>Synechococcaceae</taxon>
        <taxon>Synechococcus</taxon>
    </lineage>
</organism>
<dbReference type="NCBIfam" id="TIGR00971">
    <property type="entry name" value="3a0106s03"/>
    <property type="match status" value="1"/>
</dbReference>
<dbReference type="SUPFAM" id="SSF53850">
    <property type="entry name" value="Periplasmic binding protein-like II"/>
    <property type="match status" value="1"/>
</dbReference>
<reference evidence="6" key="1">
    <citation type="journal article" date="2022" name="Genome Biol. Evol.">
        <title>A New Gene Family Diagnostic for Intracellular Biomineralization of Amorphous Ca Carbonates by Cyanobacteria.</title>
        <authorList>
            <person name="Benzerara K."/>
            <person name="Duprat E."/>
            <person name="Bitard-Feildel T."/>
            <person name="Caumes G."/>
            <person name="Cassier-Chauvat C."/>
            <person name="Chauvat F."/>
            <person name="Dezi M."/>
            <person name="Diop S.I."/>
            <person name="Gaschignard G."/>
            <person name="Gorgen S."/>
            <person name="Gugger M."/>
            <person name="Lopez-Garcia P."/>
            <person name="Millet M."/>
            <person name="Skouri-Panet F."/>
            <person name="Moreira D."/>
            <person name="Callebaut I."/>
        </authorList>
    </citation>
    <scope>NUCLEOTIDE SEQUENCE</scope>
    <source>
        <strain evidence="6">G9</strain>
    </source>
</reference>
<reference evidence="6" key="2">
    <citation type="submission" date="2022-01" db="EMBL/GenBank/DDBJ databases">
        <authorList>
            <person name="Zivanovic Y."/>
            <person name="Moreira D."/>
            <person name="Lopez-Garcia P."/>
        </authorList>
    </citation>
    <scope>NUCLEOTIDE SEQUENCE</scope>
    <source>
        <strain evidence="6">G9</strain>
    </source>
</reference>
<keyword evidence="5" id="KW-0574">Periplasm</keyword>
<keyword evidence="3" id="KW-0813">Transport</keyword>
<comment type="subcellular location">
    <subcellularLocation>
        <location evidence="1">Periplasm</location>
    </subcellularLocation>
</comment>
<sequence length="350" mass="38463">MFVCLKAIYRWCALFILGLGLTGLMAACGVLSPYGGDRLPRVEVVLSSFAVTKPAYDVIIPRFAEKWQQEHQQIVRFPTSYGPSGAQARGVMDGLPADIVHLALGFDVDRIAEAGLIDPNWSAQFPNHSVVTESVPVIVTRADNPKDITQWSDLARPGVSFVTTDPKTSGAARWNVLALWASVMEAGGTPDQAETFLRQAFGNVEILSRDAREATDAFFSQGQGDALINYENEVILANLQGDDLPYTIPDVNILIENPIAVVDKNVDRHGNREVVEAFIEFLYTPEAQTEFAKVGFRPVNPEVAAEFADQFPMVKTLVTVGELGGWTQIQKEFFADGALFDQIRDRGRSL</sequence>
<comment type="caution">
    <text evidence="6">The sequence shown here is derived from an EMBL/GenBank/DDBJ whole genome shotgun (WGS) entry which is preliminary data.</text>
</comment>
<dbReference type="CDD" id="cd01005">
    <property type="entry name" value="PBP2_CysP"/>
    <property type="match status" value="1"/>
</dbReference>
<dbReference type="PANTHER" id="PTHR30368:SF2">
    <property type="entry name" value="SULFATE-BINDING PROTEIN"/>
    <property type="match status" value="1"/>
</dbReference>
<evidence type="ECO:0000313" key="7">
    <source>
        <dbReference type="Proteomes" id="UP001154265"/>
    </source>
</evidence>
<name>A0ABT6EZB4_9SYNE</name>
<comment type="similarity">
    <text evidence="2">Belongs to the prokaryotic sulfate-binding protein family.</text>
</comment>